<name>A0A2U9B2W3_SCOMX</name>
<protein>
    <submittedName>
        <fullName evidence="1">Uncharacterized protein</fullName>
    </submittedName>
</protein>
<sequence>MLLVSWSTQLTDSVCNGVNMRVTPPVGTECRWTVIPPLRPSARTSSTTTTHTCM</sequence>
<evidence type="ECO:0000313" key="1">
    <source>
        <dbReference type="EMBL" id="AWO98260.1"/>
    </source>
</evidence>
<evidence type="ECO:0000313" key="2">
    <source>
        <dbReference type="Proteomes" id="UP000246464"/>
    </source>
</evidence>
<proteinExistence type="predicted"/>
<keyword evidence="2" id="KW-1185">Reference proteome</keyword>
<gene>
    <name evidence="1" type="ORF">SMAX5B_010638</name>
</gene>
<reference evidence="1 2" key="1">
    <citation type="submission" date="2017-12" db="EMBL/GenBank/DDBJ databases">
        <title>Integrating genomic resources of turbot (Scophthalmus maximus) in depth evaluation of genetic and physical mapping variation across individuals.</title>
        <authorList>
            <person name="Martinez P."/>
        </authorList>
    </citation>
    <scope>NUCLEOTIDE SEQUENCE [LARGE SCALE GENOMIC DNA]</scope>
</reference>
<dbReference type="EMBL" id="CP026244">
    <property type="protein sequence ID" value="AWO98260.1"/>
    <property type="molecule type" value="Genomic_DNA"/>
</dbReference>
<dbReference type="Proteomes" id="UP000246464">
    <property type="component" value="Chromosome 2"/>
</dbReference>
<accession>A0A2U9B2W3</accession>
<organism evidence="1 2">
    <name type="scientific">Scophthalmus maximus</name>
    <name type="common">Turbot</name>
    <name type="synonym">Psetta maxima</name>
    <dbReference type="NCBI Taxonomy" id="52904"/>
    <lineage>
        <taxon>Eukaryota</taxon>
        <taxon>Metazoa</taxon>
        <taxon>Chordata</taxon>
        <taxon>Craniata</taxon>
        <taxon>Vertebrata</taxon>
        <taxon>Euteleostomi</taxon>
        <taxon>Actinopterygii</taxon>
        <taxon>Neopterygii</taxon>
        <taxon>Teleostei</taxon>
        <taxon>Neoteleostei</taxon>
        <taxon>Acanthomorphata</taxon>
        <taxon>Carangaria</taxon>
        <taxon>Pleuronectiformes</taxon>
        <taxon>Pleuronectoidei</taxon>
        <taxon>Scophthalmidae</taxon>
        <taxon>Scophthalmus</taxon>
    </lineage>
</organism>
<dbReference type="AlphaFoldDB" id="A0A2U9B2W3"/>